<evidence type="ECO:0000313" key="11">
    <source>
        <dbReference type="WBParaSite" id="DME_0000690601-mRNA-1"/>
    </source>
</evidence>
<comment type="similarity">
    <text evidence="2">Belongs to the janus family.</text>
</comment>
<dbReference type="EMBL" id="UYYG01000023">
    <property type="protein sequence ID" value="VDN51547.1"/>
    <property type="molecule type" value="Genomic_DNA"/>
</dbReference>
<dbReference type="InterPro" id="IPR038596">
    <property type="entry name" value="Janus_sf"/>
</dbReference>
<evidence type="ECO:0000256" key="2">
    <source>
        <dbReference type="ARBA" id="ARBA00010971"/>
    </source>
</evidence>
<dbReference type="GO" id="GO:0005829">
    <property type="term" value="C:cytosol"/>
    <property type="evidence" value="ECO:0007669"/>
    <property type="project" value="TreeGrafter"/>
</dbReference>
<dbReference type="Gene3D" id="3.50.20.20">
    <property type="entry name" value="Janus/Ocnus"/>
    <property type="match status" value="1"/>
</dbReference>
<dbReference type="AlphaFoldDB" id="A0A0N4UH95"/>
<feature type="binding site" evidence="7">
    <location>
        <position position="64"/>
    </location>
    <ligand>
        <name>substrate</name>
    </ligand>
</feature>
<reference evidence="8 10" key="2">
    <citation type="submission" date="2018-11" db="EMBL/GenBank/DDBJ databases">
        <authorList>
            <consortium name="Pathogen Informatics"/>
        </authorList>
    </citation>
    <scope>NUCLEOTIDE SEQUENCE [LARGE SCALE GENOMIC DNA]</scope>
</reference>
<dbReference type="STRING" id="318479.A0A0N4UH95"/>
<dbReference type="GO" id="GO:0101006">
    <property type="term" value="F:protein histidine phosphatase activity"/>
    <property type="evidence" value="ECO:0007669"/>
    <property type="project" value="TreeGrafter"/>
</dbReference>
<keyword evidence="4" id="KW-0726">Sexual differentiation</keyword>
<evidence type="ECO:0000313" key="8">
    <source>
        <dbReference type="EMBL" id="VDN51547.1"/>
    </source>
</evidence>
<dbReference type="WBParaSite" id="DME_0000690601-mRNA-1">
    <property type="protein sequence ID" value="DME_0000690601-mRNA-1"/>
    <property type="gene ID" value="DME_0000690601"/>
</dbReference>
<reference evidence="11" key="1">
    <citation type="submission" date="2017-02" db="UniProtKB">
        <authorList>
            <consortium name="WormBaseParasite"/>
        </authorList>
    </citation>
    <scope>IDENTIFICATION</scope>
</reference>
<dbReference type="FunFam" id="3.50.20.20:FF:000002">
    <property type="entry name" value="Sex-regulated protein janus-B"/>
    <property type="match status" value="1"/>
</dbReference>
<keyword evidence="3" id="KW-0221">Differentiation</keyword>
<dbReference type="PANTHER" id="PTHR12258:SF5">
    <property type="entry name" value="BCDNA.GH02250-RELATED"/>
    <property type="match status" value="1"/>
</dbReference>
<dbReference type="Proteomes" id="UP000274756">
    <property type="component" value="Unassembled WGS sequence"/>
</dbReference>
<organism evidence="9 11">
    <name type="scientific">Dracunculus medinensis</name>
    <name type="common">Guinea worm</name>
    <dbReference type="NCBI Taxonomy" id="318479"/>
    <lineage>
        <taxon>Eukaryota</taxon>
        <taxon>Metazoa</taxon>
        <taxon>Ecdysozoa</taxon>
        <taxon>Nematoda</taxon>
        <taxon>Chromadorea</taxon>
        <taxon>Rhabditida</taxon>
        <taxon>Spirurina</taxon>
        <taxon>Dracunculoidea</taxon>
        <taxon>Dracunculidae</taxon>
        <taxon>Dracunculus</taxon>
    </lineage>
</organism>
<dbReference type="OrthoDB" id="10249612at2759"/>
<feature type="active site" description="Proton acceptor" evidence="6">
    <location>
        <position position="91"/>
    </location>
</feature>
<dbReference type="SUPFAM" id="SSF143724">
    <property type="entry name" value="PHP14-like"/>
    <property type="match status" value="1"/>
</dbReference>
<evidence type="ECO:0000256" key="4">
    <source>
        <dbReference type="ARBA" id="ARBA00022928"/>
    </source>
</evidence>
<dbReference type="PANTHER" id="PTHR12258">
    <property type="entry name" value="JANUS-A/JANUS-B"/>
    <property type="match status" value="1"/>
</dbReference>
<proteinExistence type="inferred from homology"/>
<evidence type="ECO:0000256" key="3">
    <source>
        <dbReference type="ARBA" id="ARBA00022782"/>
    </source>
</evidence>
<evidence type="ECO:0000256" key="7">
    <source>
        <dbReference type="PIRSR" id="PIRSR607702-2"/>
    </source>
</evidence>
<evidence type="ECO:0000256" key="5">
    <source>
        <dbReference type="ARBA" id="ARBA00068496"/>
    </source>
</evidence>
<evidence type="ECO:0000256" key="6">
    <source>
        <dbReference type="PIRSR" id="PIRSR607702-1"/>
    </source>
</evidence>
<protein>
    <recommendedName>
        <fullName evidence="5">Sex-regulated protein janus-B</fullName>
    </recommendedName>
</protein>
<gene>
    <name evidence="8" type="ORF">DME_LOCUS1520</name>
</gene>
<dbReference type="InterPro" id="IPR007702">
    <property type="entry name" value="Janus"/>
</dbReference>
<name>A0A0N4UH95_DRAME</name>
<evidence type="ECO:0000313" key="9">
    <source>
        <dbReference type="Proteomes" id="UP000038040"/>
    </source>
</evidence>
<dbReference type="GO" id="GO:0030154">
    <property type="term" value="P:cell differentiation"/>
    <property type="evidence" value="ECO:0007669"/>
    <property type="project" value="UniProtKB-KW"/>
</dbReference>
<dbReference type="Pfam" id="PF05005">
    <property type="entry name" value="Ocnus"/>
    <property type="match status" value="1"/>
</dbReference>
<evidence type="ECO:0000256" key="1">
    <source>
        <dbReference type="ARBA" id="ARBA00002508"/>
    </source>
</evidence>
<accession>A0A0N4UH95</accession>
<dbReference type="GO" id="GO:0007548">
    <property type="term" value="P:sex differentiation"/>
    <property type="evidence" value="ECO:0007669"/>
    <property type="project" value="UniProtKB-KW"/>
</dbReference>
<comment type="function">
    <text evidence="1">JanA and janB regulate somatic sex differentiation.</text>
</comment>
<sequence>MVEFRCGVWSSEESRGAAIVLKFSVALALKLVFLLSNRAVHHHIFLMALKGIADVKIDPSGVFKYILIKVTEKSSKQEKLIVRGYGRCGFHSDIFDETVEELGPEFKLKCVGGGRIRHEQAEQKILVYGYSQGYGPADHQKSVNILKTRYPTYEISFSSEGY</sequence>
<evidence type="ECO:0000313" key="10">
    <source>
        <dbReference type="Proteomes" id="UP000274756"/>
    </source>
</evidence>
<dbReference type="Proteomes" id="UP000038040">
    <property type="component" value="Unplaced"/>
</dbReference>
<keyword evidence="10" id="KW-1185">Reference proteome</keyword>